<dbReference type="InParanoid" id="F4RR57"/>
<dbReference type="RefSeq" id="XP_007411573.1">
    <property type="nucleotide sequence ID" value="XM_007411511.1"/>
</dbReference>
<reference evidence="4" key="1">
    <citation type="journal article" date="2011" name="Proc. Natl. Acad. Sci. U.S.A.">
        <title>Obligate biotrophy features unraveled by the genomic analysis of rust fungi.</title>
        <authorList>
            <person name="Duplessis S."/>
            <person name="Cuomo C.A."/>
            <person name="Lin Y.-C."/>
            <person name="Aerts A."/>
            <person name="Tisserant E."/>
            <person name="Veneault-Fourrey C."/>
            <person name="Joly D.L."/>
            <person name="Hacquard S."/>
            <person name="Amselem J."/>
            <person name="Cantarel B.L."/>
            <person name="Chiu R."/>
            <person name="Coutinho P.M."/>
            <person name="Feau N."/>
            <person name="Field M."/>
            <person name="Frey P."/>
            <person name="Gelhaye E."/>
            <person name="Goldberg J."/>
            <person name="Grabherr M.G."/>
            <person name="Kodira C.D."/>
            <person name="Kohler A."/>
            <person name="Kuees U."/>
            <person name="Lindquist E.A."/>
            <person name="Lucas S.M."/>
            <person name="Mago R."/>
            <person name="Mauceli E."/>
            <person name="Morin E."/>
            <person name="Murat C."/>
            <person name="Pangilinan J.L."/>
            <person name="Park R."/>
            <person name="Pearson M."/>
            <person name="Quesneville H."/>
            <person name="Rouhier N."/>
            <person name="Sakthikumar S."/>
            <person name="Salamov A.A."/>
            <person name="Schmutz J."/>
            <person name="Selles B."/>
            <person name="Shapiro H."/>
            <person name="Tanguay P."/>
            <person name="Tuskan G.A."/>
            <person name="Henrissat B."/>
            <person name="Van de Peer Y."/>
            <person name="Rouze P."/>
            <person name="Ellis J.G."/>
            <person name="Dodds P.N."/>
            <person name="Schein J.E."/>
            <person name="Zhong S."/>
            <person name="Hamelin R.C."/>
            <person name="Grigoriev I.V."/>
            <person name="Szabo L.J."/>
            <person name="Martin F."/>
        </authorList>
    </citation>
    <scope>NUCLEOTIDE SEQUENCE [LARGE SCALE GENOMIC DNA]</scope>
    <source>
        <strain evidence="4">98AG31 / pathotype 3-4-7</strain>
    </source>
</reference>
<feature type="compositionally biased region" description="Basic residues" evidence="1">
    <location>
        <begin position="112"/>
        <end position="121"/>
    </location>
</feature>
<keyword evidence="2" id="KW-1133">Transmembrane helix</keyword>
<dbReference type="Proteomes" id="UP000001072">
    <property type="component" value="Unassembled WGS sequence"/>
</dbReference>
<dbReference type="HOGENOM" id="CLU_056408_0_0_1"/>
<dbReference type="VEuPathDB" id="FungiDB:MELLADRAFT_64360"/>
<gene>
    <name evidence="3" type="ORF">MELLADRAFT_64360</name>
</gene>
<keyword evidence="2" id="KW-0472">Membrane</keyword>
<feature type="transmembrane region" description="Helical" evidence="2">
    <location>
        <begin position="343"/>
        <end position="362"/>
    </location>
</feature>
<proteinExistence type="predicted"/>
<keyword evidence="2" id="KW-0812">Transmembrane</keyword>
<evidence type="ECO:0000256" key="2">
    <source>
        <dbReference type="SAM" id="Phobius"/>
    </source>
</evidence>
<accession>F4RR57</accession>
<dbReference type="KEGG" id="mlr:MELLADRAFT_64360"/>
<organism evidence="4">
    <name type="scientific">Melampsora larici-populina (strain 98AG31 / pathotype 3-4-7)</name>
    <name type="common">Poplar leaf rust fungus</name>
    <dbReference type="NCBI Taxonomy" id="747676"/>
    <lineage>
        <taxon>Eukaryota</taxon>
        <taxon>Fungi</taxon>
        <taxon>Dikarya</taxon>
        <taxon>Basidiomycota</taxon>
        <taxon>Pucciniomycotina</taxon>
        <taxon>Pucciniomycetes</taxon>
        <taxon>Pucciniales</taxon>
        <taxon>Melampsoraceae</taxon>
        <taxon>Melampsora</taxon>
    </lineage>
</organism>
<evidence type="ECO:0000313" key="3">
    <source>
        <dbReference type="EMBL" id="EGG05208.1"/>
    </source>
</evidence>
<dbReference type="EMBL" id="GL883114">
    <property type="protein sequence ID" value="EGG05208.1"/>
    <property type="molecule type" value="Genomic_DNA"/>
</dbReference>
<keyword evidence="4" id="KW-1185">Reference proteome</keyword>
<name>F4RR57_MELLP</name>
<dbReference type="AlphaFoldDB" id="F4RR57"/>
<dbReference type="OrthoDB" id="10630757at2759"/>
<feature type="region of interest" description="Disordered" evidence="1">
    <location>
        <begin position="98"/>
        <end position="121"/>
    </location>
</feature>
<protein>
    <submittedName>
        <fullName evidence="3">Uncharacterized protein</fullName>
    </submittedName>
</protein>
<evidence type="ECO:0000313" key="4">
    <source>
        <dbReference type="Proteomes" id="UP000001072"/>
    </source>
</evidence>
<sequence length="363" mass="41011">MTDDELMDSYSVTPVCLRVALALGNTIGVIPCELDDPRVQAEQAREEAAGFPKCQCSNCDSISADMLVYNLPRLTKSNYEDAMRDVFSVEGFWKRPEGESEDIDTQEDQVTTRKKASKKHSGPLDSALEALAQDLVSVFDSHCTEVYGEHGYFESTDYFDLDQTRKMLRSIDEIQSPEDIKLAMGGDIVKGGVNIVFNYIDEWKKRDAGLDYSRNQARILERKKAAEEKRMCQESISLNRHASNSTAITTSTTMKATVAINTSTTMNATDRPINKKIRRSSAQVKADREAARLKKEYNARCLNWLRVEKVLPSELDAKEQAYQESVSLFAYPSNKILVKMLKLITLFGFSIVLIFTFIWCVVR</sequence>
<evidence type="ECO:0000256" key="1">
    <source>
        <dbReference type="SAM" id="MobiDB-lite"/>
    </source>
</evidence>
<dbReference type="GeneID" id="18930247"/>